<keyword evidence="2 3" id="KW-0186">Copper</keyword>
<dbReference type="SUPFAM" id="SSF52833">
    <property type="entry name" value="Thioredoxin-like"/>
    <property type="match status" value="2"/>
</dbReference>
<dbReference type="EMBL" id="RPFW01000003">
    <property type="protein sequence ID" value="TVZ04494.1"/>
    <property type="molecule type" value="Genomic_DNA"/>
</dbReference>
<proteinExistence type="inferred from homology"/>
<evidence type="ECO:0000256" key="3">
    <source>
        <dbReference type="PIRSR" id="PIRSR603782-1"/>
    </source>
</evidence>
<feature type="domain" description="Thioredoxin" evidence="6">
    <location>
        <begin position="57"/>
        <end position="222"/>
    </location>
</feature>
<dbReference type="PROSITE" id="PS51318">
    <property type="entry name" value="TAT"/>
    <property type="match status" value="1"/>
</dbReference>
<feature type="binding site" evidence="3">
    <location>
        <position position="95"/>
    </location>
    <ligand>
        <name>Cu cation</name>
        <dbReference type="ChEBI" id="CHEBI:23378"/>
    </ligand>
</feature>
<dbReference type="InterPro" id="IPR006311">
    <property type="entry name" value="TAT_signal"/>
</dbReference>
<dbReference type="PROSITE" id="PS51352">
    <property type="entry name" value="THIOREDOXIN_2"/>
    <property type="match status" value="2"/>
</dbReference>
<evidence type="ECO:0000259" key="6">
    <source>
        <dbReference type="PROSITE" id="PS51352"/>
    </source>
</evidence>
<accession>A0A6P2BZH8</accession>
<dbReference type="InterPro" id="IPR050553">
    <property type="entry name" value="Thioredoxin_ResA/DsbE_sf"/>
</dbReference>
<comment type="caution">
    <text evidence="7">The sequence shown here is derived from an EMBL/GenBank/DDBJ whole genome shotgun (WGS) entry which is preliminary data.</text>
</comment>
<evidence type="ECO:0000256" key="4">
    <source>
        <dbReference type="PIRSR" id="PIRSR603782-2"/>
    </source>
</evidence>
<evidence type="ECO:0000256" key="2">
    <source>
        <dbReference type="ARBA" id="ARBA00023008"/>
    </source>
</evidence>
<dbReference type="Gene3D" id="3.40.30.10">
    <property type="entry name" value="Glutaredoxin"/>
    <property type="match status" value="2"/>
</dbReference>
<dbReference type="InterPro" id="IPR013766">
    <property type="entry name" value="Thioredoxin_domain"/>
</dbReference>
<feature type="binding site" evidence="3">
    <location>
        <position position="99"/>
    </location>
    <ligand>
        <name>Cu cation</name>
        <dbReference type="ChEBI" id="CHEBI:23378"/>
    </ligand>
</feature>
<name>A0A6P2BZH8_9ACTN</name>
<dbReference type="AlphaFoldDB" id="A0A6P2BZH8"/>
<evidence type="ECO:0000256" key="1">
    <source>
        <dbReference type="ARBA" id="ARBA00010996"/>
    </source>
</evidence>
<feature type="domain" description="Thioredoxin" evidence="6">
    <location>
        <begin position="246"/>
        <end position="385"/>
    </location>
</feature>
<protein>
    <recommendedName>
        <fullName evidence="6">Thioredoxin domain-containing protein</fullName>
    </recommendedName>
</protein>
<sequence>MTMTRRRAWLGGLALTATLAIAGCSSSSSGSPAPGGQAMSSADSAAMENPNLDLGSSLGSKQAPDFKLVNQFGQQMSLSQFRGKVVLLGFEDSECTTVCPLTSQSMVLAKELLGKAGGSVQLLGIDANPDAIAVANVLAYSRVHSMVNQWDFLTGTAAQLKEVWKHYGIAVQIQSGQIDHTPALYVIDQQGKLQKAYLTQMAYSSVTQSAQVIATEVSSLLPGHPKLSSIESLAAVPGQTPADSVTLPQAQVPNAATAPAVTLGPGKARLVVFFATWLSETSDLSAELTGLNGYVKDAASKHLPPLTAVDNTVTEASAQAVGGYLGKVGKLDYPVALDESGRLADGYGVQDQPWYALVNAAGKIVWQHDGWVSLATLEKTVAAHQ</sequence>
<keyword evidence="4" id="KW-1015">Disulfide bond</keyword>
<gene>
    <name evidence="7" type="ORF">EAS64_19235</name>
</gene>
<keyword evidence="3" id="KW-0479">Metal-binding</keyword>
<dbReference type="Pfam" id="PF02630">
    <property type="entry name" value="SCO1-SenC"/>
    <property type="match status" value="1"/>
</dbReference>
<dbReference type="OrthoDB" id="9790194at2"/>
<keyword evidence="5" id="KW-0732">Signal</keyword>
<feature type="signal peptide" evidence="5">
    <location>
        <begin position="1"/>
        <end position="22"/>
    </location>
</feature>
<dbReference type="PROSITE" id="PS51257">
    <property type="entry name" value="PROKAR_LIPOPROTEIN"/>
    <property type="match status" value="1"/>
</dbReference>
<feature type="binding site" evidence="3">
    <location>
        <position position="180"/>
    </location>
    <ligand>
        <name>Cu cation</name>
        <dbReference type="ChEBI" id="CHEBI:23378"/>
    </ligand>
</feature>
<dbReference type="Proteomes" id="UP000460272">
    <property type="component" value="Unassembled WGS sequence"/>
</dbReference>
<dbReference type="InterPro" id="IPR003782">
    <property type="entry name" value="SCO1/SenC"/>
</dbReference>
<reference evidence="7 8" key="1">
    <citation type="submission" date="2018-11" db="EMBL/GenBank/DDBJ databases">
        <title>Trebonia kvetii gen.nov., sp.nov., a novel acidophilic actinobacterium, and proposal of the new actinobacterial family Treboniaceae fam. nov.</title>
        <authorList>
            <person name="Rapoport D."/>
            <person name="Sagova-Mareckova M."/>
            <person name="Sedlacek I."/>
            <person name="Provaznik J."/>
            <person name="Kralova S."/>
            <person name="Pavlinic D."/>
            <person name="Benes V."/>
            <person name="Kopecky J."/>
        </authorList>
    </citation>
    <scope>NUCLEOTIDE SEQUENCE [LARGE SCALE GENOMIC DNA]</scope>
    <source>
        <strain evidence="7 8">15Tr583</strain>
    </source>
</reference>
<keyword evidence="8" id="KW-1185">Reference proteome</keyword>
<evidence type="ECO:0000313" key="7">
    <source>
        <dbReference type="EMBL" id="TVZ04494.1"/>
    </source>
</evidence>
<evidence type="ECO:0000313" key="8">
    <source>
        <dbReference type="Proteomes" id="UP000460272"/>
    </source>
</evidence>
<dbReference type="PANTHER" id="PTHR42852:SF13">
    <property type="entry name" value="PROTEIN DIPZ"/>
    <property type="match status" value="1"/>
</dbReference>
<evidence type="ECO:0000256" key="5">
    <source>
        <dbReference type="SAM" id="SignalP"/>
    </source>
</evidence>
<feature type="disulfide bond" description="Redox-active" evidence="4">
    <location>
        <begin position="95"/>
        <end position="99"/>
    </location>
</feature>
<organism evidence="7 8">
    <name type="scientific">Trebonia kvetii</name>
    <dbReference type="NCBI Taxonomy" id="2480626"/>
    <lineage>
        <taxon>Bacteria</taxon>
        <taxon>Bacillati</taxon>
        <taxon>Actinomycetota</taxon>
        <taxon>Actinomycetes</taxon>
        <taxon>Streptosporangiales</taxon>
        <taxon>Treboniaceae</taxon>
        <taxon>Trebonia</taxon>
    </lineage>
</organism>
<dbReference type="InterPro" id="IPR036249">
    <property type="entry name" value="Thioredoxin-like_sf"/>
</dbReference>
<dbReference type="GO" id="GO:0046872">
    <property type="term" value="F:metal ion binding"/>
    <property type="evidence" value="ECO:0007669"/>
    <property type="project" value="UniProtKB-KW"/>
</dbReference>
<feature type="chain" id="PRO_5038335747" description="Thioredoxin domain-containing protein" evidence="5">
    <location>
        <begin position="23"/>
        <end position="385"/>
    </location>
</feature>
<dbReference type="CDD" id="cd02968">
    <property type="entry name" value="SCO"/>
    <property type="match status" value="1"/>
</dbReference>
<comment type="similarity">
    <text evidence="1">Belongs to the SCO1/2 family.</text>
</comment>
<dbReference type="PANTHER" id="PTHR42852">
    <property type="entry name" value="THIOL:DISULFIDE INTERCHANGE PROTEIN DSBE"/>
    <property type="match status" value="1"/>
</dbReference>